<keyword evidence="3" id="KW-1185">Reference proteome</keyword>
<dbReference type="Proteomes" id="UP000310532">
    <property type="component" value="Unassembled WGS sequence"/>
</dbReference>
<protein>
    <submittedName>
        <fullName evidence="2">Uncharacterized protein</fullName>
    </submittedName>
</protein>
<reference evidence="2 3" key="1">
    <citation type="submission" date="2019-04" db="EMBL/GenBank/DDBJ databases">
        <title>Microbes associate with the intestines of laboratory mice.</title>
        <authorList>
            <person name="Navarre W."/>
            <person name="Wong E."/>
            <person name="Huang K."/>
            <person name="Tropini C."/>
            <person name="Ng K."/>
            <person name="Yu B."/>
        </authorList>
    </citation>
    <scope>NUCLEOTIDE SEQUENCE [LARGE SCALE GENOMIC DNA]</scope>
    <source>
        <strain evidence="2 3">NM69_E16B</strain>
    </source>
</reference>
<keyword evidence="1" id="KW-1133">Transmembrane helix</keyword>
<feature type="transmembrane region" description="Helical" evidence="1">
    <location>
        <begin position="6"/>
        <end position="26"/>
    </location>
</feature>
<evidence type="ECO:0000313" key="2">
    <source>
        <dbReference type="EMBL" id="TGY07159.1"/>
    </source>
</evidence>
<dbReference type="AlphaFoldDB" id="A0A4S2AZS0"/>
<gene>
    <name evidence="2" type="ORF">E5355_06905</name>
</gene>
<organism evidence="2 3">
    <name type="scientific">Bacteroides muris</name>
    <name type="common">ex Afrizal et al. 2022</name>
    <dbReference type="NCBI Taxonomy" id="2516960"/>
    <lineage>
        <taxon>Bacteria</taxon>
        <taxon>Pseudomonadati</taxon>
        <taxon>Bacteroidota</taxon>
        <taxon>Bacteroidia</taxon>
        <taxon>Bacteroidales</taxon>
        <taxon>Bacteroidaceae</taxon>
        <taxon>Bacteroides</taxon>
    </lineage>
</organism>
<keyword evidence="1" id="KW-0472">Membrane</keyword>
<sequence>MKRTTYVIIGMLVAGLAVICGAIFYASCHMVGRESADAVEIGGERKTVELPECRVVKLLHSSIVREEHKRTVREPDRISYSLCQVPLSVSPADSGQGSFSYAGDMDEFLSMSLVGDTLLVSFDFSRKADLHSFAFVKIKSEQMELKIPSTVQTVLVDVDAAAAFCDFRRDSLAFHTRGVASVRNCRMNSLSARAVELKFVSGEVRDLHIDLDEVHAWQVVADSFHIDTEHLSGSREHWNSLQVGECRQVLWTPVGEEASLHLNLKQAAKLEIGEQP</sequence>
<name>A0A4S2AZS0_9BACE</name>
<accession>A0A4S2AZS0</accession>
<evidence type="ECO:0000313" key="3">
    <source>
        <dbReference type="Proteomes" id="UP000310532"/>
    </source>
</evidence>
<comment type="caution">
    <text evidence="2">The sequence shown here is derived from an EMBL/GenBank/DDBJ whole genome shotgun (WGS) entry which is preliminary data.</text>
</comment>
<keyword evidence="1" id="KW-0812">Transmembrane</keyword>
<dbReference type="EMBL" id="SRYZ01000011">
    <property type="protein sequence ID" value="TGY07159.1"/>
    <property type="molecule type" value="Genomic_DNA"/>
</dbReference>
<dbReference type="RefSeq" id="WP_136009724.1">
    <property type="nucleotide sequence ID" value="NZ_SRYZ01000011.1"/>
</dbReference>
<proteinExistence type="predicted"/>
<evidence type="ECO:0000256" key="1">
    <source>
        <dbReference type="SAM" id="Phobius"/>
    </source>
</evidence>